<keyword evidence="2" id="KW-1185">Reference proteome</keyword>
<protein>
    <recommendedName>
        <fullName evidence="3">Transcriptional regulator, AlpA family</fullName>
    </recommendedName>
</protein>
<evidence type="ECO:0000313" key="2">
    <source>
        <dbReference type="Proteomes" id="UP000199393"/>
    </source>
</evidence>
<name>A0A1C3NC67_9ACTN</name>
<dbReference type="EMBL" id="LT598496">
    <property type="protein sequence ID" value="SBV30138.1"/>
    <property type="molecule type" value="Genomic_DNA"/>
</dbReference>
<dbReference type="Proteomes" id="UP000199393">
    <property type="component" value="Chromosome I"/>
</dbReference>
<sequence length="76" mass="8538">MKGARTYRQPVRLVALSDIADMLGGVSRTRATEITNRATFPPPIDTVASGKVRVWDRAAVEAWIREYRPHQAQDES</sequence>
<gene>
    <name evidence="1" type="ORF">GA0070620_5731</name>
</gene>
<accession>A0A1C3NC67</accession>
<dbReference type="AlphaFoldDB" id="A0A1C3NC67"/>
<evidence type="ECO:0008006" key="3">
    <source>
        <dbReference type="Google" id="ProtNLM"/>
    </source>
</evidence>
<dbReference type="STRING" id="307121.GA0070620_5731"/>
<evidence type="ECO:0000313" key="1">
    <source>
        <dbReference type="EMBL" id="SBV30138.1"/>
    </source>
</evidence>
<proteinExistence type="predicted"/>
<organism evidence="1 2">
    <name type="scientific">Micromonospora krabiensis</name>
    <dbReference type="NCBI Taxonomy" id="307121"/>
    <lineage>
        <taxon>Bacteria</taxon>
        <taxon>Bacillati</taxon>
        <taxon>Actinomycetota</taxon>
        <taxon>Actinomycetes</taxon>
        <taxon>Micromonosporales</taxon>
        <taxon>Micromonosporaceae</taxon>
        <taxon>Micromonospora</taxon>
    </lineage>
</organism>
<reference evidence="2" key="1">
    <citation type="submission" date="2016-06" db="EMBL/GenBank/DDBJ databases">
        <authorList>
            <person name="Varghese N."/>
        </authorList>
    </citation>
    <scope>NUCLEOTIDE SEQUENCE [LARGE SCALE GENOMIC DNA]</scope>
    <source>
        <strain evidence="2">DSM 45344</strain>
    </source>
</reference>